<dbReference type="AlphaFoldDB" id="T0J2S8"/>
<evidence type="ECO:0000256" key="1">
    <source>
        <dbReference type="ARBA" id="ARBA00004141"/>
    </source>
</evidence>
<dbReference type="Proteomes" id="UP000015523">
    <property type="component" value="Unassembled WGS sequence"/>
</dbReference>
<keyword evidence="3 5" id="KW-1133">Transmembrane helix</keyword>
<feature type="domain" description="GtrA/DPMS transmembrane" evidence="6">
    <location>
        <begin position="19"/>
        <end position="134"/>
    </location>
</feature>
<evidence type="ECO:0000256" key="4">
    <source>
        <dbReference type="ARBA" id="ARBA00023136"/>
    </source>
</evidence>
<dbReference type="EMBL" id="AUWY01000111">
    <property type="protein sequence ID" value="EQB31112.1"/>
    <property type="molecule type" value="Genomic_DNA"/>
</dbReference>
<keyword evidence="2 5" id="KW-0812">Transmembrane</keyword>
<gene>
    <name evidence="7" type="ORF">M529_16315</name>
</gene>
<dbReference type="Pfam" id="PF04138">
    <property type="entry name" value="GtrA_DPMS_TM"/>
    <property type="match status" value="1"/>
</dbReference>
<feature type="transmembrane region" description="Helical" evidence="5">
    <location>
        <begin position="111"/>
        <end position="128"/>
    </location>
</feature>
<dbReference type="eggNOG" id="COG2246">
    <property type="taxonomic scope" value="Bacteria"/>
</dbReference>
<keyword evidence="8" id="KW-1185">Reference proteome</keyword>
<reference evidence="7 8" key="1">
    <citation type="journal article" date="2013" name="Genome Announc.">
        <title>Draft Genome Sequence of Sphingobium ummariense Strain RL-3, a Hexachlorocyclohexane-Degrading Bacterium.</title>
        <authorList>
            <person name="Kohli P."/>
            <person name="Dua A."/>
            <person name="Sangwan N."/>
            <person name="Oldach P."/>
            <person name="Khurana J.P."/>
            <person name="Lal R."/>
        </authorList>
    </citation>
    <scope>NUCLEOTIDE SEQUENCE [LARGE SCALE GENOMIC DNA]</scope>
    <source>
        <strain evidence="7 8">RL-3</strain>
    </source>
</reference>
<feature type="transmembrane region" description="Helical" evidence="5">
    <location>
        <begin position="81"/>
        <end position="105"/>
    </location>
</feature>
<evidence type="ECO:0000256" key="3">
    <source>
        <dbReference type="ARBA" id="ARBA00022989"/>
    </source>
</evidence>
<evidence type="ECO:0000256" key="2">
    <source>
        <dbReference type="ARBA" id="ARBA00022692"/>
    </source>
</evidence>
<comment type="subcellular location">
    <subcellularLocation>
        <location evidence="1">Membrane</location>
        <topology evidence="1">Multi-pass membrane protein</topology>
    </subcellularLocation>
</comment>
<evidence type="ECO:0000313" key="7">
    <source>
        <dbReference type="EMBL" id="EQB31112.1"/>
    </source>
</evidence>
<sequence>MAGIAARGMALAARLMLARYLAASLAALCVDMGLFLALARAGLAPGWAAMLGYGAGIGMHWLLSVRFVFSAATAGRPLRLLRLQFLLSALLGLAITGWLVSLLTAMGMAPAGAKGAAVLASFIAVYLVRKHVVFGLR</sequence>
<feature type="transmembrane region" description="Helical" evidence="5">
    <location>
        <begin position="20"/>
        <end position="41"/>
    </location>
</feature>
<organism evidence="7 8">
    <name type="scientific">Sphingobium ummariense RL-3</name>
    <dbReference type="NCBI Taxonomy" id="1346791"/>
    <lineage>
        <taxon>Bacteria</taxon>
        <taxon>Pseudomonadati</taxon>
        <taxon>Pseudomonadota</taxon>
        <taxon>Alphaproteobacteria</taxon>
        <taxon>Sphingomonadales</taxon>
        <taxon>Sphingomonadaceae</taxon>
        <taxon>Sphingobium</taxon>
    </lineage>
</organism>
<dbReference type="GO" id="GO:0016020">
    <property type="term" value="C:membrane"/>
    <property type="evidence" value="ECO:0007669"/>
    <property type="project" value="UniProtKB-SubCell"/>
</dbReference>
<proteinExistence type="predicted"/>
<feature type="transmembrane region" description="Helical" evidence="5">
    <location>
        <begin position="47"/>
        <end position="69"/>
    </location>
</feature>
<protein>
    <recommendedName>
        <fullName evidence="6">GtrA/DPMS transmembrane domain-containing protein</fullName>
    </recommendedName>
</protein>
<dbReference type="PATRIC" id="fig|1346791.3.peg.3144"/>
<keyword evidence="4 5" id="KW-0472">Membrane</keyword>
<dbReference type="STRING" id="1346791.M529_16315"/>
<evidence type="ECO:0000256" key="5">
    <source>
        <dbReference type="SAM" id="Phobius"/>
    </source>
</evidence>
<name>T0J2S8_9SPHN</name>
<comment type="caution">
    <text evidence="7">The sequence shown here is derived from an EMBL/GenBank/DDBJ whole genome shotgun (WGS) entry which is preliminary data.</text>
</comment>
<accession>T0J2S8</accession>
<evidence type="ECO:0000259" key="6">
    <source>
        <dbReference type="Pfam" id="PF04138"/>
    </source>
</evidence>
<dbReference type="InterPro" id="IPR007267">
    <property type="entry name" value="GtrA_DPMS_TM"/>
</dbReference>
<evidence type="ECO:0000313" key="8">
    <source>
        <dbReference type="Proteomes" id="UP000015523"/>
    </source>
</evidence>
<dbReference type="GO" id="GO:0000271">
    <property type="term" value="P:polysaccharide biosynthetic process"/>
    <property type="evidence" value="ECO:0007669"/>
    <property type="project" value="InterPro"/>
</dbReference>